<feature type="region of interest" description="Disordered" evidence="1">
    <location>
        <begin position="1"/>
        <end position="21"/>
    </location>
</feature>
<comment type="caution">
    <text evidence="2">The sequence shown here is derived from an EMBL/GenBank/DDBJ whole genome shotgun (WGS) entry which is preliminary data.</text>
</comment>
<evidence type="ECO:0000256" key="1">
    <source>
        <dbReference type="SAM" id="MobiDB-lite"/>
    </source>
</evidence>
<name>X0XVA4_9ZZZZ</name>
<reference evidence="2" key="1">
    <citation type="journal article" date="2014" name="Front. Microbiol.">
        <title>High frequency of phylogenetically diverse reductive dehalogenase-homologous genes in deep subseafloor sedimentary metagenomes.</title>
        <authorList>
            <person name="Kawai M."/>
            <person name="Futagami T."/>
            <person name="Toyoda A."/>
            <person name="Takaki Y."/>
            <person name="Nishi S."/>
            <person name="Hori S."/>
            <person name="Arai W."/>
            <person name="Tsubouchi T."/>
            <person name="Morono Y."/>
            <person name="Uchiyama I."/>
            <person name="Ito T."/>
            <person name="Fujiyama A."/>
            <person name="Inagaki F."/>
            <person name="Takami H."/>
        </authorList>
    </citation>
    <scope>NUCLEOTIDE SEQUENCE</scope>
    <source>
        <strain evidence="2">Expedition CK06-06</strain>
    </source>
</reference>
<proteinExistence type="predicted"/>
<gene>
    <name evidence="2" type="ORF">S01H1_83689</name>
</gene>
<protein>
    <submittedName>
        <fullName evidence="2">Uncharacterized protein</fullName>
    </submittedName>
</protein>
<dbReference type="AlphaFoldDB" id="X0XVA4"/>
<sequence length="94" mass="10843">MKVRTEDSGLKPANPDKIDSVPKRTMEGAARYVVGKAERYDQKNEMFKRPRWDPSVEFGKKFYGVAMPKEDRPGYTLLDLAFKNAAWWLELGFA</sequence>
<accession>X0XVA4</accession>
<feature type="non-terminal residue" evidence="2">
    <location>
        <position position="94"/>
    </location>
</feature>
<evidence type="ECO:0000313" key="2">
    <source>
        <dbReference type="EMBL" id="GAG47254.1"/>
    </source>
</evidence>
<dbReference type="EMBL" id="BARS01056949">
    <property type="protein sequence ID" value="GAG47254.1"/>
    <property type="molecule type" value="Genomic_DNA"/>
</dbReference>
<organism evidence="2">
    <name type="scientific">marine sediment metagenome</name>
    <dbReference type="NCBI Taxonomy" id="412755"/>
    <lineage>
        <taxon>unclassified sequences</taxon>
        <taxon>metagenomes</taxon>
        <taxon>ecological metagenomes</taxon>
    </lineage>
</organism>